<keyword evidence="2" id="KW-1185">Reference proteome</keyword>
<dbReference type="EMBL" id="MT732450">
    <property type="protein sequence ID" value="QQO97268.1"/>
    <property type="molecule type" value="Genomic_DNA"/>
</dbReference>
<dbReference type="Proteomes" id="UP000693899">
    <property type="component" value="Segment"/>
</dbReference>
<reference evidence="1" key="1">
    <citation type="submission" date="2020-07" db="EMBL/GenBank/DDBJ databases">
        <title>Highly diverse flavobacterial phages as mortality factor during North Sea spring blooms.</title>
        <authorList>
            <person name="Bartlau N."/>
            <person name="Wichels A."/>
            <person name="Krohne G."/>
            <person name="Adriaenssens E.M."/>
            <person name="Heins A."/>
            <person name="Fuchs B.M."/>
            <person name="Amann R."/>
            <person name="Moraru C."/>
        </authorList>
    </citation>
    <scope>NUCLEOTIDE SEQUENCE</scope>
</reference>
<protein>
    <submittedName>
        <fullName evidence="1">Uncharacterized protein</fullName>
    </submittedName>
</protein>
<gene>
    <name evidence="1" type="ORF">Colly1_165</name>
</gene>
<proteinExistence type="predicted"/>
<evidence type="ECO:0000313" key="2">
    <source>
        <dbReference type="Proteomes" id="UP000693899"/>
    </source>
</evidence>
<name>A0A8E4UXX0_9CAUD</name>
<sequence>MVRSLHYADCDNCEREVCLTDDGYCTSCGKHYDNMRKAIYPKVDPDEETIVDRFIDLTEIEFSRHRRHRQLDTKFTTHSHLVNKIGVIELINQLNSENKEKILTYMRNRQINNTNE</sequence>
<evidence type="ECO:0000313" key="1">
    <source>
        <dbReference type="EMBL" id="QQO97268.1"/>
    </source>
</evidence>
<accession>A0A8E4UXX0</accession>
<organism evidence="1 2">
    <name type="scientific">Maribacter phage Colly_1</name>
    <dbReference type="NCBI Taxonomy" id="2745691"/>
    <lineage>
        <taxon>Viruses</taxon>
        <taxon>Duplodnaviria</taxon>
        <taxon>Heunggongvirae</taxon>
        <taxon>Uroviricota</taxon>
        <taxon>Caudoviricetes</taxon>
        <taxon>Molycolviridae</taxon>
        <taxon>Mollyvirus</taxon>
        <taxon>Mollyvirus colly</taxon>
    </lineage>
</organism>